<evidence type="ECO:0000256" key="7">
    <source>
        <dbReference type="ARBA" id="ARBA00023303"/>
    </source>
</evidence>
<keyword evidence="7 10" id="KW-0407">Ion channel</keyword>
<gene>
    <name evidence="10" type="ORF">ACFQO8_12680</name>
</gene>
<evidence type="ECO:0000256" key="4">
    <source>
        <dbReference type="ARBA" id="ARBA00022989"/>
    </source>
</evidence>
<evidence type="ECO:0000256" key="3">
    <source>
        <dbReference type="ARBA" id="ARBA00022692"/>
    </source>
</evidence>
<organism evidence="10 11">
    <name type="scientific">Exiguobacterium aestuarii</name>
    <dbReference type="NCBI Taxonomy" id="273527"/>
    <lineage>
        <taxon>Bacteria</taxon>
        <taxon>Bacillati</taxon>
        <taxon>Bacillota</taxon>
        <taxon>Bacilli</taxon>
        <taxon>Bacillales</taxon>
        <taxon>Bacillales Family XII. Incertae Sedis</taxon>
        <taxon>Exiguobacterium</taxon>
    </lineage>
</organism>
<dbReference type="PANTHER" id="PTHR11003:SF291">
    <property type="entry name" value="IP11374P"/>
    <property type="match status" value="1"/>
</dbReference>
<keyword evidence="5" id="KW-0406">Ion transport</keyword>
<evidence type="ECO:0000313" key="11">
    <source>
        <dbReference type="Proteomes" id="UP001596439"/>
    </source>
</evidence>
<dbReference type="SUPFAM" id="SSF81324">
    <property type="entry name" value="Voltage-gated potassium channels"/>
    <property type="match status" value="1"/>
</dbReference>
<keyword evidence="11" id="KW-1185">Reference proteome</keyword>
<evidence type="ECO:0000256" key="8">
    <source>
        <dbReference type="SAM" id="Phobius"/>
    </source>
</evidence>
<dbReference type="RefSeq" id="WP_214790676.1">
    <property type="nucleotide sequence ID" value="NZ_JANIEL010000011.1"/>
</dbReference>
<feature type="transmembrane region" description="Helical" evidence="8">
    <location>
        <begin position="75"/>
        <end position="96"/>
    </location>
</feature>
<keyword evidence="6 8" id="KW-0472">Membrane</keyword>
<evidence type="ECO:0000256" key="2">
    <source>
        <dbReference type="ARBA" id="ARBA00022448"/>
    </source>
</evidence>
<accession>A0ABW2PTF8</accession>
<sequence>MLPFLLTLRRIVRGIWRGLRDPEFQVLFSLAFLTILSGTLFYAQFEAMRWLDALYFSVITLTTIGYGDFAPQTDIGKIFTIGYVITGVGIVVGFVTKVFDHLQKARLDELEAKQKTPPSDS</sequence>
<proteinExistence type="predicted"/>
<dbReference type="EMBL" id="JBHTCE010000003">
    <property type="protein sequence ID" value="MFC7390990.1"/>
    <property type="molecule type" value="Genomic_DNA"/>
</dbReference>
<evidence type="ECO:0000256" key="1">
    <source>
        <dbReference type="ARBA" id="ARBA00004141"/>
    </source>
</evidence>
<keyword evidence="4 8" id="KW-1133">Transmembrane helix</keyword>
<dbReference type="InterPro" id="IPR013099">
    <property type="entry name" value="K_chnl_dom"/>
</dbReference>
<dbReference type="Gene3D" id="1.10.287.70">
    <property type="match status" value="1"/>
</dbReference>
<protein>
    <submittedName>
        <fullName evidence="10">Potassium channel family protein</fullName>
    </submittedName>
</protein>
<dbReference type="Pfam" id="PF07885">
    <property type="entry name" value="Ion_trans_2"/>
    <property type="match status" value="1"/>
</dbReference>
<dbReference type="GO" id="GO:0034220">
    <property type="term" value="P:monoatomic ion transmembrane transport"/>
    <property type="evidence" value="ECO:0007669"/>
    <property type="project" value="UniProtKB-KW"/>
</dbReference>
<evidence type="ECO:0000256" key="5">
    <source>
        <dbReference type="ARBA" id="ARBA00023065"/>
    </source>
</evidence>
<dbReference type="PANTHER" id="PTHR11003">
    <property type="entry name" value="POTASSIUM CHANNEL, SUBFAMILY K"/>
    <property type="match status" value="1"/>
</dbReference>
<feature type="transmembrane region" description="Helical" evidence="8">
    <location>
        <begin position="24"/>
        <end position="43"/>
    </location>
</feature>
<evidence type="ECO:0000313" key="10">
    <source>
        <dbReference type="EMBL" id="MFC7390990.1"/>
    </source>
</evidence>
<feature type="domain" description="Potassium channel" evidence="9">
    <location>
        <begin position="31"/>
        <end position="103"/>
    </location>
</feature>
<dbReference type="InterPro" id="IPR003280">
    <property type="entry name" value="2pore_dom_K_chnl"/>
</dbReference>
<keyword evidence="3 8" id="KW-0812">Transmembrane</keyword>
<evidence type="ECO:0000256" key="6">
    <source>
        <dbReference type="ARBA" id="ARBA00023136"/>
    </source>
</evidence>
<dbReference type="Proteomes" id="UP001596439">
    <property type="component" value="Unassembled WGS sequence"/>
</dbReference>
<name>A0ABW2PTF8_9BACL</name>
<evidence type="ECO:0000259" key="9">
    <source>
        <dbReference type="Pfam" id="PF07885"/>
    </source>
</evidence>
<comment type="caution">
    <text evidence="10">The sequence shown here is derived from an EMBL/GenBank/DDBJ whole genome shotgun (WGS) entry which is preliminary data.</text>
</comment>
<keyword evidence="2" id="KW-0813">Transport</keyword>
<reference evidence="11" key="1">
    <citation type="journal article" date="2019" name="Int. J. Syst. Evol. Microbiol.">
        <title>The Global Catalogue of Microorganisms (GCM) 10K type strain sequencing project: providing services to taxonomists for standard genome sequencing and annotation.</title>
        <authorList>
            <consortium name="The Broad Institute Genomics Platform"/>
            <consortium name="The Broad Institute Genome Sequencing Center for Infectious Disease"/>
            <person name="Wu L."/>
            <person name="Ma J."/>
        </authorList>
    </citation>
    <scope>NUCLEOTIDE SEQUENCE [LARGE SCALE GENOMIC DNA]</scope>
    <source>
        <strain evidence="11">CCUG 55590</strain>
    </source>
</reference>
<comment type="subcellular location">
    <subcellularLocation>
        <location evidence="1">Membrane</location>
        <topology evidence="1">Multi-pass membrane protein</topology>
    </subcellularLocation>
</comment>